<dbReference type="AlphaFoldDB" id="A0A402BLA6"/>
<dbReference type="InterPro" id="IPR008571">
    <property type="entry name" value="HerA-like"/>
</dbReference>
<dbReference type="RefSeq" id="WP_126632149.1">
    <property type="nucleotide sequence ID" value="NZ_BIFT01000003.1"/>
</dbReference>
<dbReference type="Proteomes" id="UP000287171">
    <property type="component" value="Unassembled WGS sequence"/>
</dbReference>
<evidence type="ECO:0000313" key="3">
    <source>
        <dbReference type="EMBL" id="GCE32155.1"/>
    </source>
</evidence>
<feature type="coiled-coil region" evidence="1">
    <location>
        <begin position="486"/>
        <end position="527"/>
    </location>
</feature>
<sequence length="683" mass="75636">MSTAVPENNGKIPQALTSSSSAVALTELQRFLAVLAQNVPATDELADMWSPQTQEVLEAVEALLRKRRLSMLAAIEQRDQEQGFLLDVAGRMWINYQDLIGEITAIFGMRGSGKSTTVALILEHLLRRNIPLAVIDPHGEYFSLRALPVPLLVVGIAGGAASAPDLIIEPEEVGIVAEFSIRNGVSIILDLAGIKKKYRYDVLSEFFEAVWSILPQVRRPYTVVLEEAHGIIPQGSSSPVEEVVSDLATEYRKFGLGMIIADQRPANVRKTPVTQARVRILHEVEYPLDVDRYKELVPRKAKQMESLLETFGAGTALVKIHKRVDVIQVRERETVHIGTTPTLDGQATTVEIARDDTLVQYVREALASAPPRSKGEKLSSTGARRLQEALERLEKAHQEIEKLIQENTLLREHLARLLEKVQIYAPTLLSGEGILLQLVAGKPSAQALLPAALDIQHAHIAHVEITSVSGSEAQEIEMTPIDETARASLLSELQQAQTLLKERTEELATLQEAFALSQRQVQRLEKQIQEGNEHSTGSAAGQTRAASAKEIPLDHVLSLDERVRWNQLQKQFVIADSLERAIALTILSYERAGNVGQQELTIAHLTLLTKQKNEQKVRDHLPNALIGLKIIAETTRGSSHAKRYSGQLRPYLARYFASQHIERLSDEVLRLIAGEKKIPADRG</sequence>
<feature type="domain" description="Helicase HerA central" evidence="2">
    <location>
        <begin position="94"/>
        <end position="145"/>
    </location>
</feature>
<dbReference type="InterPro" id="IPR027417">
    <property type="entry name" value="P-loop_NTPase"/>
</dbReference>
<dbReference type="Gene3D" id="3.40.50.300">
    <property type="entry name" value="P-loop containing nucleotide triphosphate hydrolases"/>
    <property type="match status" value="1"/>
</dbReference>
<protein>
    <recommendedName>
        <fullName evidence="2">Helicase HerA central domain-containing protein</fullName>
    </recommendedName>
</protein>
<keyword evidence="1" id="KW-0175">Coiled coil</keyword>
<gene>
    <name evidence="3" type="ORF">KDA_76390</name>
</gene>
<reference evidence="4" key="1">
    <citation type="submission" date="2018-12" db="EMBL/GenBank/DDBJ databases">
        <title>Tengunoibacter tsumagoiensis gen. nov., sp. nov., Dictyobacter kobayashii sp. nov., D. alpinus sp. nov., and D. joshuensis sp. nov. and description of Dictyobacteraceae fam. nov. within the order Ktedonobacterales isolated from Tengu-no-mugimeshi.</title>
        <authorList>
            <person name="Wang C.M."/>
            <person name="Zheng Y."/>
            <person name="Sakai Y."/>
            <person name="Toyoda A."/>
            <person name="Minakuchi Y."/>
            <person name="Abe K."/>
            <person name="Yokota A."/>
            <person name="Yabe S."/>
        </authorList>
    </citation>
    <scope>NUCLEOTIDE SEQUENCE [LARGE SCALE GENOMIC DNA]</scope>
    <source>
        <strain evidence="4">Uno16</strain>
    </source>
</reference>
<proteinExistence type="predicted"/>
<evidence type="ECO:0000256" key="1">
    <source>
        <dbReference type="SAM" id="Coils"/>
    </source>
</evidence>
<dbReference type="Pfam" id="PF01935">
    <property type="entry name" value="DUF87"/>
    <property type="match status" value="1"/>
</dbReference>
<evidence type="ECO:0000259" key="2">
    <source>
        <dbReference type="Pfam" id="PF01935"/>
    </source>
</evidence>
<dbReference type="InterPro" id="IPR002789">
    <property type="entry name" value="HerA_central"/>
</dbReference>
<keyword evidence="4" id="KW-1185">Reference proteome</keyword>
<dbReference type="SUPFAM" id="SSF52540">
    <property type="entry name" value="P-loop containing nucleoside triphosphate hydrolases"/>
    <property type="match status" value="1"/>
</dbReference>
<evidence type="ECO:0000313" key="4">
    <source>
        <dbReference type="Proteomes" id="UP000287171"/>
    </source>
</evidence>
<dbReference type="PANTHER" id="PTHR42957">
    <property type="entry name" value="HELICASE MJ1565-RELATED"/>
    <property type="match status" value="1"/>
</dbReference>
<organism evidence="3 4">
    <name type="scientific">Dictyobacter alpinus</name>
    <dbReference type="NCBI Taxonomy" id="2014873"/>
    <lineage>
        <taxon>Bacteria</taxon>
        <taxon>Bacillati</taxon>
        <taxon>Chloroflexota</taxon>
        <taxon>Ktedonobacteria</taxon>
        <taxon>Ktedonobacterales</taxon>
        <taxon>Dictyobacteraceae</taxon>
        <taxon>Dictyobacter</taxon>
    </lineage>
</organism>
<dbReference type="OrthoDB" id="127577at2"/>
<feature type="coiled-coil region" evidence="1">
    <location>
        <begin position="383"/>
        <end position="420"/>
    </location>
</feature>
<accession>A0A402BLA6</accession>
<name>A0A402BLA6_9CHLR</name>
<comment type="caution">
    <text evidence="3">The sequence shown here is derived from an EMBL/GenBank/DDBJ whole genome shotgun (WGS) entry which is preliminary data.</text>
</comment>
<dbReference type="PANTHER" id="PTHR42957:SF1">
    <property type="entry name" value="HELICASE MJ1565-RELATED"/>
    <property type="match status" value="1"/>
</dbReference>
<dbReference type="EMBL" id="BIFT01000003">
    <property type="protein sequence ID" value="GCE32155.1"/>
    <property type="molecule type" value="Genomic_DNA"/>
</dbReference>